<name>A0A8B4Q8P7_9BACL</name>
<dbReference type="Proteomes" id="UP000254330">
    <property type="component" value="Unassembled WGS sequence"/>
</dbReference>
<organism evidence="1 3">
    <name type="scientific">Kurthia zopfii</name>
    <dbReference type="NCBI Taxonomy" id="1650"/>
    <lineage>
        <taxon>Bacteria</taxon>
        <taxon>Bacillati</taxon>
        <taxon>Bacillota</taxon>
        <taxon>Bacilli</taxon>
        <taxon>Bacillales</taxon>
        <taxon>Caryophanaceae</taxon>
        <taxon>Kurthia</taxon>
    </lineage>
</organism>
<dbReference type="EMBL" id="SNZG01000057">
    <property type="protein sequence ID" value="TDR33283.1"/>
    <property type="molecule type" value="Genomic_DNA"/>
</dbReference>
<keyword evidence="1" id="KW-0378">Hydrolase</keyword>
<dbReference type="InterPro" id="IPR023214">
    <property type="entry name" value="HAD_sf"/>
</dbReference>
<evidence type="ECO:0000313" key="3">
    <source>
        <dbReference type="Proteomes" id="UP000254330"/>
    </source>
</evidence>
<proteinExistence type="predicted"/>
<dbReference type="AlphaFoldDB" id="A0A8B4Q8P7"/>
<accession>A0A8B4Q8P7</accession>
<dbReference type="PANTHER" id="PTHR10000:SF53">
    <property type="entry name" value="5-AMINO-6-(5-PHOSPHO-D-RIBITYLAMINO)URACIL PHOSPHATASE YBJI-RELATED"/>
    <property type="match status" value="1"/>
</dbReference>
<dbReference type="RefSeq" id="WP_166636155.1">
    <property type="nucleotide sequence ID" value="NZ_BJUE01000070.1"/>
</dbReference>
<evidence type="ECO:0000313" key="2">
    <source>
        <dbReference type="EMBL" id="TDR33283.1"/>
    </source>
</evidence>
<evidence type="ECO:0000313" key="1">
    <source>
        <dbReference type="EMBL" id="STX08624.1"/>
    </source>
</evidence>
<dbReference type="GO" id="GO:0016791">
    <property type="term" value="F:phosphatase activity"/>
    <property type="evidence" value="ECO:0007669"/>
    <property type="project" value="TreeGrafter"/>
</dbReference>
<dbReference type="InterPro" id="IPR036412">
    <property type="entry name" value="HAD-like_sf"/>
</dbReference>
<sequence length="258" mass="29394">MVYLRFVFDLEGTIVFNDEKVSPYLTEMLTFLSEKGHETIFVSSKSIREMLTLVDKRFHQYKMIGGNGAVICSRGNIEQIVAFSTSMFSKIKELICDFDATYLIESDWDYSYTGGAYHRVVNDVDPQKLAENFAIDDLPTAWKITILSASNRKSLLEKLEQLNVITKQIDDGEMFEITPRGLSKWNALRTFGVQKNTFLVYGKDEEDLALFENAQFTVLVGENPALAAFADEQLLIDDRIEAKIVESVKRLSAKFSLY</sequence>
<dbReference type="EMBL" id="UGNP01000001">
    <property type="protein sequence ID" value="STX08624.1"/>
    <property type="molecule type" value="Genomic_DNA"/>
</dbReference>
<dbReference type="PANTHER" id="PTHR10000">
    <property type="entry name" value="PHOSPHOSERINE PHOSPHATASE"/>
    <property type="match status" value="1"/>
</dbReference>
<dbReference type="NCBIfam" id="TIGR01484">
    <property type="entry name" value="HAD-SF-IIB"/>
    <property type="match status" value="1"/>
</dbReference>
<dbReference type="Proteomes" id="UP000294641">
    <property type="component" value="Unassembled WGS sequence"/>
</dbReference>
<reference evidence="1 3" key="1">
    <citation type="submission" date="2018-06" db="EMBL/GenBank/DDBJ databases">
        <authorList>
            <consortium name="Pathogen Informatics"/>
            <person name="Doyle S."/>
        </authorList>
    </citation>
    <scope>NUCLEOTIDE SEQUENCE [LARGE SCALE GENOMIC DNA]</scope>
    <source>
        <strain evidence="1 3">NCTC10597</strain>
    </source>
</reference>
<dbReference type="Gene3D" id="3.40.50.1000">
    <property type="entry name" value="HAD superfamily/HAD-like"/>
    <property type="match status" value="2"/>
</dbReference>
<reference evidence="2 4" key="2">
    <citation type="submission" date="2019-03" db="EMBL/GenBank/DDBJ databases">
        <title>Genomic Encyclopedia of Type Strains, Phase IV (KMG-IV): sequencing the most valuable type-strain genomes for metagenomic binning, comparative biology and taxonomic classification.</title>
        <authorList>
            <person name="Goeker M."/>
        </authorList>
    </citation>
    <scope>NUCLEOTIDE SEQUENCE [LARGE SCALE GENOMIC DNA]</scope>
    <source>
        <strain evidence="2 4">DSM 20580</strain>
    </source>
</reference>
<dbReference type="GO" id="GO:0000287">
    <property type="term" value="F:magnesium ion binding"/>
    <property type="evidence" value="ECO:0007669"/>
    <property type="project" value="TreeGrafter"/>
</dbReference>
<dbReference type="SUPFAM" id="SSF56784">
    <property type="entry name" value="HAD-like"/>
    <property type="match status" value="1"/>
</dbReference>
<gene>
    <name evidence="2" type="ORF">DFR61_15710</name>
    <name evidence="1" type="ORF">NCTC10597_00290</name>
</gene>
<keyword evidence="4" id="KW-1185">Reference proteome</keyword>
<dbReference type="Pfam" id="PF08282">
    <property type="entry name" value="Hydrolase_3"/>
    <property type="match status" value="1"/>
</dbReference>
<dbReference type="InterPro" id="IPR006379">
    <property type="entry name" value="HAD-SF_hydro_IIB"/>
</dbReference>
<dbReference type="GO" id="GO:0005829">
    <property type="term" value="C:cytosol"/>
    <property type="evidence" value="ECO:0007669"/>
    <property type="project" value="TreeGrafter"/>
</dbReference>
<evidence type="ECO:0000313" key="4">
    <source>
        <dbReference type="Proteomes" id="UP000294641"/>
    </source>
</evidence>
<protein>
    <submittedName>
        <fullName evidence="1">Cof-like hydrolase</fullName>
    </submittedName>
</protein>
<comment type="caution">
    <text evidence="1">The sequence shown here is derived from an EMBL/GenBank/DDBJ whole genome shotgun (WGS) entry which is preliminary data.</text>
</comment>